<dbReference type="EMBL" id="MTEJ01000338">
    <property type="protein sequence ID" value="OQX04432.1"/>
    <property type="molecule type" value="Genomic_DNA"/>
</dbReference>
<dbReference type="Proteomes" id="UP000192491">
    <property type="component" value="Unassembled WGS sequence"/>
</dbReference>
<gene>
    <name evidence="3" type="ORF">BWK73_36230</name>
</gene>
<evidence type="ECO:0000256" key="1">
    <source>
        <dbReference type="SAM" id="MobiDB-lite"/>
    </source>
</evidence>
<organism evidence="3 4">
    <name type="scientific">Thiothrix lacustris</name>
    <dbReference type="NCBI Taxonomy" id="525917"/>
    <lineage>
        <taxon>Bacteria</taxon>
        <taxon>Pseudomonadati</taxon>
        <taxon>Pseudomonadota</taxon>
        <taxon>Gammaproteobacteria</taxon>
        <taxon>Thiotrichales</taxon>
        <taxon>Thiotrichaceae</taxon>
        <taxon>Thiothrix</taxon>
    </lineage>
</organism>
<evidence type="ECO:0000313" key="3">
    <source>
        <dbReference type="EMBL" id="OQX04432.1"/>
    </source>
</evidence>
<dbReference type="AlphaFoldDB" id="A0A1Y1QFJ9"/>
<comment type="caution">
    <text evidence="3">The sequence shown here is derived from an EMBL/GenBank/DDBJ whole genome shotgun (WGS) entry which is preliminary data.</text>
</comment>
<accession>A0A1Y1QFJ9</accession>
<sequence>MVAAQASWAASITNCTQVIQASPDDINSTPNNLGATPAENDESCITITLQDDSYDLGDAPDPSYATLLSSNGARHIQKDNTLHLGSCVDKDEDGQPSSDAIGDDTGNGASVVGTCANGDDEDGVTFTDLKVGAQDVTINVAANKACRLNAWVDWSGNGTWGDVGDQIATDQLLAIGNNTLTLDVPASARPGATYARFRCSTAGGDGVTGEAADGEIEDYRITIAAAVPKIDLKKYV</sequence>
<reference evidence="3 4" key="1">
    <citation type="submission" date="2017-01" db="EMBL/GenBank/DDBJ databases">
        <title>Novel large sulfur bacteria in the metagenomes of groundwater-fed chemosynthetic microbial mats in the Lake Huron basin.</title>
        <authorList>
            <person name="Sharrar A.M."/>
            <person name="Flood B.E."/>
            <person name="Bailey J.V."/>
            <person name="Jones D.S."/>
            <person name="Biddanda B."/>
            <person name="Ruberg S.A."/>
            <person name="Marcus D.N."/>
            <person name="Dick G.J."/>
        </authorList>
    </citation>
    <scope>NUCLEOTIDE SEQUENCE [LARGE SCALE GENOMIC DNA]</scope>
    <source>
        <strain evidence="3">A8</strain>
    </source>
</reference>
<proteinExistence type="predicted"/>
<dbReference type="Pfam" id="PF20009">
    <property type="entry name" value="GEVED"/>
    <property type="match status" value="1"/>
</dbReference>
<feature type="non-terminal residue" evidence="3">
    <location>
        <position position="236"/>
    </location>
</feature>
<dbReference type="InterPro" id="IPR045474">
    <property type="entry name" value="GEVED"/>
</dbReference>
<feature type="domain" description="GEVED" evidence="2">
    <location>
        <begin position="148"/>
        <end position="222"/>
    </location>
</feature>
<evidence type="ECO:0000313" key="4">
    <source>
        <dbReference type="Proteomes" id="UP000192491"/>
    </source>
</evidence>
<evidence type="ECO:0000259" key="2">
    <source>
        <dbReference type="Pfam" id="PF20009"/>
    </source>
</evidence>
<feature type="region of interest" description="Disordered" evidence="1">
    <location>
        <begin position="87"/>
        <end position="106"/>
    </location>
</feature>
<protein>
    <recommendedName>
        <fullName evidence="2">GEVED domain-containing protein</fullName>
    </recommendedName>
</protein>
<name>A0A1Y1QFJ9_9GAMM</name>